<dbReference type="Gene3D" id="3.40.50.300">
    <property type="entry name" value="P-loop containing nucleotide triphosphate hydrolases"/>
    <property type="match status" value="1"/>
</dbReference>
<dbReference type="FunFam" id="3.40.50.300:FF:000016">
    <property type="entry name" value="Oligopeptide ABC transporter ATP-binding component"/>
    <property type="match status" value="1"/>
</dbReference>
<keyword evidence="5" id="KW-0547">Nucleotide-binding</keyword>
<proteinExistence type="inferred from homology"/>
<dbReference type="InterPro" id="IPR003439">
    <property type="entry name" value="ABC_transporter-like_ATP-bd"/>
</dbReference>
<evidence type="ECO:0000313" key="10">
    <source>
        <dbReference type="Proteomes" id="UP000600449"/>
    </source>
</evidence>
<dbReference type="PROSITE" id="PS00211">
    <property type="entry name" value="ABC_TRANSPORTER_1"/>
    <property type="match status" value="1"/>
</dbReference>
<dbReference type="GO" id="GO:0015833">
    <property type="term" value="P:peptide transport"/>
    <property type="evidence" value="ECO:0007669"/>
    <property type="project" value="InterPro"/>
</dbReference>
<dbReference type="SUPFAM" id="SSF52540">
    <property type="entry name" value="P-loop containing nucleoside triphosphate hydrolases"/>
    <property type="match status" value="1"/>
</dbReference>
<keyword evidence="6 9" id="KW-0067">ATP-binding</keyword>
<dbReference type="PANTHER" id="PTHR43297">
    <property type="entry name" value="OLIGOPEPTIDE TRANSPORT ATP-BINDING PROTEIN APPD"/>
    <property type="match status" value="1"/>
</dbReference>
<dbReference type="GO" id="GO:0005886">
    <property type="term" value="C:plasma membrane"/>
    <property type="evidence" value="ECO:0007669"/>
    <property type="project" value="UniProtKB-SubCell"/>
</dbReference>
<evidence type="ECO:0000256" key="4">
    <source>
        <dbReference type="ARBA" id="ARBA00022475"/>
    </source>
</evidence>
<dbReference type="InterPro" id="IPR013563">
    <property type="entry name" value="Oligopep_ABC_C"/>
</dbReference>
<dbReference type="InterPro" id="IPR003593">
    <property type="entry name" value="AAA+_ATPase"/>
</dbReference>
<dbReference type="RefSeq" id="WP_188914230.1">
    <property type="nucleotide sequence ID" value="NZ_BMMF01000009.1"/>
</dbReference>
<evidence type="ECO:0000256" key="6">
    <source>
        <dbReference type="ARBA" id="ARBA00022840"/>
    </source>
</evidence>
<dbReference type="GO" id="GO:0016887">
    <property type="term" value="F:ATP hydrolysis activity"/>
    <property type="evidence" value="ECO:0007669"/>
    <property type="project" value="InterPro"/>
</dbReference>
<sequence length="339" mass="35824">MSDVVLSVQGLETAFSTRAGTFKAVDGVSFDVGRGEIVGLVGESGSGKSVTGYSILGLVEPPGRIVGGRVELDGENLLALAPEKMRRMRGARVAMVFQDPMMTLNPVLRIGTQMIAAVRAHDPVSKADARTRARDALGIVGIPSPEERLDAYPHQLSGGMRQRVAIATALLHRPAVIIADEPTTALDVSIQGQILAEVRRLADETGTAFVWITHDLAVVSSLADKVCVMYAGRIVERGPADDVIASPRHPYTAGLLASVPSLHEPGAPLPQVPGSAPPPLQRPEGCAFRPRCARASEACLADPPLATFDDARRAALCHHPIEPDAWTSFSTSTASRNAS</sequence>
<dbReference type="NCBIfam" id="TIGR01727">
    <property type="entry name" value="oligo_HPY"/>
    <property type="match status" value="1"/>
</dbReference>
<evidence type="ECO:0000256" key="7">
    <source>
        <dbReference type="ARBA" id="ARBA00023136"/>
    </source>
</evidence>
<dbReference type="AlphaFoldDB" id="A0A917QC66"/>
<dbReference type="EMBL" id="BMMF01000009">
    <property type="protein sequence ID" value="GGK42311.1"/>
    <property type="molecule type" value="Genomic_DNA"/>
</dbReference>
<dbReference type="SMART" id="SM00382">
    <property type="entry name" value="AAA"/>
    <property type="match status" value="1"/>
</dbReference>
<dbReference type="InterPro" id="IPR050388">
    <property type="entry name" value="ABC_Ni/Peptide_Import"/>
</dbReference>
<evidence type="ECO:0000256" key="1">
    <source>
        <dbReference type="ARBA" id="ARBA00004417"/>
    </source>
</evidence>
<evidence type="ECO:0000256" key="2">
    <source>
        <dbReference type="ARBA" id="ARBA00005417"/>
    </source>
</evidence>
<keyword evidence="4" id="KW-1003">Cell membrane</keyword>
<dbReference type="CDD" id="cd03257">
    <property type="entry name" value="ABC_NikE_OppD_transporters"/>
    <property type="match status" value="1"/>
</dbReference>
<gene>
    <name evidence="9" type="ORF">GCM10011322_31840</name>
</gene>
<protein>
    <submittedName>
        <fullName evidence="9">ABC transporter ATP-binding protein</fullName>
    </submittedName>
</protein>
<keyword evidence="3" id="KW-0813">Transport</keyword>
<keyword evidence="10" id="KW-1185">Reference proteome</keyword>
<dbReference type="PROSITE" id="PS50893">
    <property type="entry name" value="ABC_TRANSPORTER_2"/>
    <property type="match status" value="1"/>
</dbReference>
<name>A0A917QC66_9HYPH</name>
<dbReference type="Pfam" id="PF00005">
    <property type="entry name" value="ABC_tran"/>
    <property type="match status" value="1"/>
</dbReference>
<evidence type="ECO:0000256" key="5">
    <source>
        <dbReference type="ARBA" id="ARBA00022741"/>
    </source>
</evidence>
<dbReference type="InterPro" id="IPR017871">
    <property type="entry name" value="ABC_transporter-like_CS"/>
</dbReference>
<reference evidence="9 10" key="1">
    <citation type="journal article" date="2014" name="Int. J. Syst. Evol. Microbiol.">
        <title>Complete genome sequence of Corynebacterium casei LMG S-19264T (=DSM 44701T), isolated from a smear-ripened cheese.</title>
        <authorList>
            <consortium name="US DOE Joint Genome Institute (JGI-PGF)"/>
            <person name="Walter F."/>
            <person name="Albersmeier A."/>
            <person name="Kalinowski J."/>
            <person name="Ruckert C."/>
        </authorList>
    </citation>
    <scope>NUCLEOTIDE SEQUENCE [LARGE SCALE GENOMIC DNA]</scope>
    <source>
        <strain evidence="9 10">CGMCC 1.9161</strain>
    </source>
</reference>
<organism evidence="9 10">
    <name type="scientific">Salinarimonas ramus</name>
    <dbReference type="NCBI Taxonomy" id="690164"/>
    <lineage>
        <taxon>Bacteria</taxon>
        <taxon>Pseudomonadati</taxon>
        <taxon>Pseudomonadota</taxon>
        <taxon>Alphaproteobacteria</taxon>
        <taxon>Hyphomicrobiales</taxon>
        <taxon>Salinarimonadaceae</taxon>
        <taxon>Salinarimonas</taxon>
    </lineage>
</organism>
<dbReference type="GO" id="GO:0055085">
    <property type="term" value="P:transmembrane transport"/>
    <property type="evidence" value="ECO:0007669"/>
    <property type="project" value="UniProtKB-ARBA"/>
</dbReference>
<keyword evidence="7" id="KW-0472">Membrane</keyword>
<comment type="caution">
    <text evidence="9">The sequence shown here is derived from an EMBL/GenBank/DDBJ whole genome shotgun (WGS) entry which is preliminary data.</text>
</comment>
<comment type="similarity">
    <text evidence="2">Belongs to the ABC transporter superfamily.</text>
</comment>
<dbReference type="InterPro" id="IPR027417">
    <property type="entry name" value="P-loop_NTPase"/>
</dbReference>
<comment type="subcellular location">
    <subcellularLocation>
        <location evidence="1">Cell inner membrane</location>
        <topology evidence="1">Peripheral membrane protein</topology>
    </subcellularLocation>
</comment>
<dbReference type="GO" id="GO:0005524">
    <property type="term" value="F:ATP binding"/>
    <property type="evidence" value="ECO:0007669"/>
    <property type="project" value="UniProtKB-KW"/>
</dbReference>
<dbReference type="Proteomes" id="UP000600449">
    <property type="component" value="Unassembled WGS sequence"/>
</dbReference>
<dbReference type="Pfam" id="PF08352">
    <property type="entry name" value="oligo_HPY"/>
    <property type="match status" value="1"/>
</dbReference>
<feature type="domain" description="ABC transporter" evidence="8">
    <location>
        <begin position="8"/>
        <end position="256"/>
    </location>
</feature>
<evidence type="ECO:0000256" key="3">
    <source>
        <dbReference type="ARBA" id="ARBA00022448"/>
    </source>
</evidence>
<evidence type="ECO:0000259" key="8">
    <source>
        <dbReference type="PROSITE" id="PS50893"/>
    </source>
</evidence>
<accession>A0A917QC66</accession>
<evidence type="ECO:0000313" key="9">
    <source>
        <dbReference type="EMBL" id="GGK42311.1"/>
    </source>
</evidence>
<dbReference type="PANTHER" id="PTHR43297:SF2">
    <property type="entry name" value="DIPEPTIDE TRANSPORT ATP-BINDING PROTEIN DPPD"/>
    <property type="match status" value="1"/>
</dbReference>